<comment type="caution">
    <text evidence="1">The sequence shown here is derived from an EMBL/GenBank/DDBJ whole genome shotgun (WGS) entry which is preliminary data.</text>
</comment>
<dbReference type="Proteomes" id="UP000805193">
    <property type="component" value="Unassembled WGS sequence"/>
</dbReference>
<name>A0AC60PXR9_IXOPE</name>
<evidence type="ECO:0000313" key="2">
    <source>
        <dbReference type="Proteomes" id="UP000805193"/>
    </source>
</evidence>
<dbReference type="EMBL" id="JABSTQ010009793">
    <property type="protein sequence ID" value="KAG0425856.1"/>
    <property type="molecule type" value="Genomic_DNA"/>
</dbReference>
<organism evidence="1 2">
    <name type="scientific">Ixodes persulcatus</name>
    <name type="common">Taiga tick</name>
    <dbReference type="NCBI Taxonomy" id="34615"/>
    <lineage>
        <taxon>Eukaryota</taxon>
        <taxon>Metazoa</taxon>
        <taxon>Ecdysozoa</taxon>
        <taxon>Arthropoda</taxon>
        <taxon>Chelicerata</taxon>
        <taxon>Arachnida</taxon>
        <taxon>Acari</taxon>
        <taxon>Parasitiformes</taxon>
        <taxon>Ixodida</taxon>
        <taxon>Ixodoidea</taxon>
        <taxon>Ixodidae</taxon>
        <taxon>Ixodinae</taxon>
        <taxon>Ixodes</taxon>
    </lineage>
</organism>
<keyword evidence="2" id="KW-1185">Reference proteome</keyword>
<reference evidence="1 2" key="1">
    <citation type="journal article" date="2020" name="Cell">
        <title>Large-Scale Comparative Analyses of Tick Genomes Elucidate Their Genetic Diversity and Vector Capacities.</title>
        <authorList>
            <consortium name="Tick Genome and Microbiome Consortium (TIGMIC)"/>
            <person name="Jia N."/>
            <person name="Wang J."/>
            <person name="Shi W."/>
            <person name="Du L."/>
            <person name="Sun Y."/>
            <person name="Zhan W."/>
            <person name="Jiang J.F."/>
            <person name="Wang Q."/>
            <person name="Zhang B."/>
            <person name="Ji P."/>
            <person name="Bell-Sakyi L."/>
            <person name="Cui X.M."/>
            <person name="Yuan T.T."/>
            <person name="Jiang B.G."/>
            <person name="Yang W.F."/>
            <person name="Lam T.T."/>
            <person name="Chang Q.C."/>
            <person name="Ding S.J."/>
            <person name="Wang X.J."/>
            <person name="Zhu J.G."/>
            <person name="Ruan X.D."/>
            <person name="Zhao L."/>
            <person name="Wei J.T."/>
            <person name="Ye R.Z."/>
            <person name="Que T.C."/>
            <person name="Du C.H."/>
            <person name="Zhou Y.H."/>
            <person name="Cheng J.X."/>
            <person name="Dai P.F."/>
            <person name="Guo W.B."/>
            <person name="Han X.H."/>
            <person name="Huang E.J."/>
            <person name="Li L.F."/>
            <person name="Wei W."/>
            <person name="Gao Y.C."/>
            <person name="Liu J.Z."/>
            <person name="Shao H.Z."/>
            <person name="Wang X."/>
            <person name="Wang C.C."/>
            <person name="Yang T.C."/>
            <person name="Huo Q.B."/>
            <person name="Li W."/>
            <person name="Chen H.Y."/>
            <person name="Chen S.E."/>
            <person name="Zhou L.G."/>
            <person name="Ni X.B."/>
            <person name="Tian J.H."/>
            <person name="Sheng Y."/>
            <person name="Liu T."/>
            <person name="Pan Y.S."/>
            <person name="Xia L.Y."/>
            <person name="Li J."/>
            <person name="Zhao F."/>
            <person name="Cao W.C."/>
        </authorList>
    </citation>
    <scope>NUCLEOTIDE SEQUENCE [LARGE SCALE GENOMIC DNA]</scope>
    <source>
        <strain evidence="1">Iper-2018</strain>
    </source>
</reference>
<evidence type="ECO:0000313" key="1">
    <source>
        <dbReference type="EMBL" id="KAG0425856.1"/>
    </source>
</evidence>
<gene>
    <name evidence="1" type="ORF">HPB47_027011</name>
</gene>
<protein>
    <submittedName>
        <fullName evidence="1">Uncharacterized protein</fullName>
    </submittedName>
</protein>
<proteinExistence type="predicted"/>
<sequence length="806" mass="91566">MAAGAAGGVSAMPSERSDSSGGHGHRTPDAGKMVTRRFISDPATLNDSDAISNTKHEEWTTSKKVVNHKTRQTETRVQRQLVLEDGKVVADTGPQITTRTTVDNKMEESEDTQHKKSGDDSVPDGYVPVPGSERVVCEKTESHQVMKETKEENMKMHDENYKELRGPEEIHRMAVMVPNESPLVGIGRFPGKLTHYSSRSKKVTDKDEVKEISEKKNGEVTTQTTRTHHHEEMDDDEVPEDEAEGKDLPAVERETKRNFEYLHDGADFKVPDRMRKQKDLLYLQATSPERHDPVTRKALSVEEEEEIRNSVTNRWLEDHFGSDTSDEDAQRPKHGGNVINIKMTDVKRTPSPPLKEARDSPSPIYAKPYLKTPSPAPSPKPFADSTLQSNKSYQNVSYYREQKSDESHRNRAPLGSNWKSSPSLYHNIDRASPRTRGVDSYRDIENNYRPVEKSFIVDNNIFTKEDRKLNDSRRVVSEYSRKTDSSFQESAKPAQRPVQRSQSSRVVEKHVQSGAPLWSAYTLPRDPGAHRTTTRIERSTTKTSRGVQADLEDEPIVPMARHTVHAVRETQSLPRHRHTHGSHHHHRHRTHEEHTHSRHRDKSPVESNFSTASRPSKTFYFGDKTDTSYNSPRHRDNYFNTIEKDRYVQPPRRFRSDRDRYYSVEDLATRSYSATPTSKKPSFIDRQRYFPATPPVSPPPRLIKMTNGRSTSPSPPESPRPSGLLLPPPSPYATLQRRSASPVVDLPSFTPLQSPVEIKQSLSSRYTTRQRRSDTPVEYYGSSKPAGDKSGYKKSSSAQAGDWGSR</sequence>
<accession>A0AC60PXR9</accession>